<evidence type="ECO:0000256" key="1">
    <source>
        <dbReference type="ARBA" id="ARBA00022801"/>
    </source>
</evidence>
<keyword evidence="3" id="KW-0326">Glycosidase</keyword>
<sequence>MLLVSSFAVAQDLELALWPDEIPNSRPSDEKEIQDKNGILWIRQVQIPGIEVYLPVPQIATGQAVLICPGGGYQGLAFDWEGRQIAKWLNSKGIAGIVLKYRLPNSRSIETSYKAPLQDARRAMRLIRSRAEEWKLDENKIGVMGFSAGGHLASTLGTHLEMEENLRGDEINKLKAKPDFMVLVYPVITMNSEYTHQGSRNSLLGQNPGEELVKKFSNELQVTSETPPTFLVGTSDDEVVPVQNSLRFYEALVNSKVPAEMHIYPKGGHGFAFGTGQYYLQDWNEILASWLQNLQE</sequence>
<dbReference type="InterPro" id="IPR049492">
    <property type="entry name" value="BD-FAE-like_dom"/>
</dbReference>
<feature type="domain" description="BD-FAE-like" evidence="2">
    <location>
        <begin position="51"/>
        <end position="252"/>
    </location>
</feature>
<dbReference type="Pfam" id="PF20434">
    <property type="entry name" value="BD-FAE"/>
    <property type="match status" value="1"/>
</dbReference>
<keyword evidence="3" id="KW-0624">Polysaccharide degradation</keyword>
<dbReference type="AlphaFoldDB" id="A0A1L7I6M8"/>
<keyword evidence="1 3" id="KW-0378">Hydrolase</keyword>
<keyword evidence="3" id="KW-0858">Xylan degradation</keyword>
<dbReference type="PANTHER" id="PTHR48081">
    <property type="entry name" value="AB HYDROLASE SUPERFAMILY PROTEIN C4A8.06C"/>
    <property type="match status" value="1"/>
</dbReference>
<evidence type="ECO:0000313" key="3">
    <source>
        <dbReference type="EMBL" id="APU68762.1"/>
    </source>
</evidence>
<keyword evidence="3" id="KW-0119">Carbohydrate metabolism</keyword>
<organism evidence="3 4">
    <name type="scientific">Christiangramia flava JLT2011</name>
    <dbReference type="NCBI Taxonomy" id="1229726"/>
    <lineage>
        <taxon>Bacteria</taxon>
        <taxon>Pseudomonadati</taxon>
        <taxon>Bacteroidota</taxon>
        <taxon>Flavobacteriia</taxon>
        <taxon>Flavobacteriales</taxon>
        <taxon>Flavobacteriaceae</taxon>
        <taxon>Christiangramia</taxon>
    </lineage>
</organism>
<dbReference type="EMBL" id="CP016359">
    <property type="protein sequence ID" value="APU68762.1"/>
    <property type="molecule type" value="Genomic_DNA"/>
</dbReference>
<dbReference type="GO" id="GO:0016798">
    <property type="term" value="F:hydrolase activity, acting on glycosyl bonds"/>
    <property type="evidence" value="ECO:0007669"/>
    <property type="project" value="UniProtKB-KW"/>
</dbReference>
<dbReference type="Gene3D" id="3.40.50.1820">
    <property type="entry name" value="alpha/beta hydrolase"/>
    <property type="match status" value="1"/>
</dbReference>
<evidence type="ECO:0000313" key="4">
    <source>
        <dbReference type="Proteomes" id="UP000186230"/>
    </source>
</evidence>
<protein>
    <submittedName>
        <fullName evidence="3">Xylanase</fullName>
    </submittedName>
</protein>
<keyword evidence="4" id="KW-1185">Reference proteome</keyword>
<reference evidence="3 4" key="1">
    <citation type="submission" date="2016-07" db="EMBL/GenBank/DDBJ databases">
        <title>Multi-omics approach to identify versatile polysaccharide utilization systems of a marine flavobacterium Gramella flava.</title>
        <authorList>
            <person name="Tang K."/>
        </authorList>
    </citation>
    <scope>NUCLEOTIDE SEQUENCE [LARGE SCALE GENOMIC DNA]</scope>
    <source>
        <strain evidence="3 4">JLT2011</strain>
    </source>
</reference>
<dbReference type="InterPro" id="IPR029058">
    <property type="entry name" value="AB_hydrolase_fold"/>
</dbReference>
<proteinExistence type="predicted"/>
<dbReference type="GO" id="GO:0045493">
    <property type="term" value="P:xylan catabolic process"/>
    <property type="evidence" value="ECO:0007669"/>
    <property type="project" value="UniProtKB-KW"/>
</dbReference>
<dbReference type="STRING" id="1229726.GRFL_2038"/>
<dbReference type="KEGG" id="gfl:GRFL_2038"/>
<dbReference type="PANTHER" id="PTHR48081:SF6">
    <property type="entry name" value="PEPTIDASE S9 PROLYL OLIGOPEPTIDASE CATALYTIC DOMAIN-CONTAINING PROTEIN"/>
    <property type="match status" value="1"/>
</dbReference>
<accession>A0A1L7I6M8</accession>
<dbReference type="InterPro" id="IPR050300">
    <property type="entry name" value="GDXG_lipolytic_enzyme"/>
</dbReference>
<evidence type="ECO:0000259" key="2">
    <source>
        <dbReference type="Pfam" id="PF20434"/>
    </source>
</evidence>
<gene>
    <name evidence="3" type="ORF">GRFL_2038</name>
</gene>
<name>A0A1L7I6M8_9FLAO</name>
<dbReference type="Proteomes" id="UP000186230">
    <property type="component" value="Chromosome"/>
</dbReference>
<dbReference type="SUPFAM" id="SSF53474">
    <property type="entry name" value="alpha/beta-Hydrolases"/>
    <property type="match status" value="1"/>
</dbReference>